<feature type="transmembrane region" description="Helical" evidence="1">
    <location>
        <begin position="35"/>
        <end position="52"/>
    </location>
</feature>
<dbReference type="NCBIfam" id="TIGR02206">
    <property type="entry name" value="intg_mem_TP0381"/>
    <property type="match status" value="1"/>
</dbReference>
<keyword evidence="3" id="KW-1185">Reference proteome</keyword>
<dbReference type="Proteomes" id="UP000193309">
    <property type="component" value="Unassembled WGS sequence"/>
</dbReference>
<gene>
    <name evidence="2" type="ORF">SAMN06295981_0982</name>
</gene>
<dbReference type="AlphaFoldDB" id="A0A1X7IU28"/>
<reference evidence="3" key="1">
    <citation type="submission" date="2017-04" db="EMBL/GenBank/DDBJ databases">
        <authorList>
            <person name="Varghese N."/>
            <person name="Submissions S."/>
        </authorList>
    </citation>
    <scope>NUCLEOTIDE SEQUENCE [LARGE SCALE GENOMIC DNA]</scope>
    <source>
        <strain evidence="3">VDS</strain>
    </source>
</reference>
<feature type="transmembrane region" description="Helical" evidence="1">
    <location>
        <begin position="151"/>
        <end position="176"/>
    </location>
</feature>
<keyword evidence="1" id="KW-1133">Transmembrane helix</keyword>
<name>A0A1X7IU28_9CORY</name>
<evidence type="ECO:0000313" key="2">
    <source>
        <dbReference type="EMBL" id="SMG18693.1"/>
    </source>
</evidence>
<dbReference type="OrthoDB" id="9813172at2"/>
<organism evidence="2 3">
    <name type="scientific">Corynebacterium pollutisoli</name>
    <dbReference type="NCBI Taxonomy" id="1610489"/>
    <lineage>
        <taxon>Bacteria</taxon>
        <taxon>Bacillati</taxon>
        <taxon>Actinomycetota</taxon>
        <taxon>Actinomycetes</taxon>
        <taxon>Mycobacteriales</taxon>
        <taxon>Corynebacteriaceae</taxon>
        <taxon>Corynebacterium</taxon>
    </lineage>
</organism>
<dbReference type="STRING" id="1610489.SAMN06295981_0982"/>
<keyword evidence="1" id="KW-0472">Membrane</keyword>
<evidence type="ECO:0000256" key="1">
    <source>
        <dbReference type="SAM" id="Phobius"/>
    </source>
</evidence>
<evidence type="ECO:0000313" key="3">
    <source>
        <dbReference type="Proteomes" id="UP000193309"/>
    </source>
</evidence>
<keyword evidence="1" id="KW-0812">Transmembrane</keyword>
<dbReference type="EMBL" id="FXAR01000002">
    <property type="protein sequence ID" value="SMG18693.1"/>
    <property type="molecule type" value="Genomic_DNA"/>
</dbReference>
<dbReference type="RefSeq" id="WP_159449781.1">
    <property type="nucleotide sequence ID" value="NZ_FXAR01000002.1"/>
</dbReference>
<feature type="transmembrane region" description="Helical" evidence="1">
    <location>
        <begin position="119"/>
        <end position="139"/>
    </location>
</feature>
<proteinExistence type="predicted"/>
<dbReference type="InterPro" id="IPR011737">
    <property type="entry name" value="CHP02206_TP0381"/>
</dbReference>
<protein>
    <submittedName>
        <fullName evidence="2">Conserved hypothetical integral membrane protein TIGR02206</fullName>
    </submittedName>
</protein>
<accession>A0A1X7IU28</accession>
<feature type="transmembrane region" description="Helical" evidence="1">
    <location>
        <begin position="6"/>
        <end position="23"/>
    </location>
</feature>
<sequence>MAPYSPEHWAALMVIAVATPLLVRAVRGRDVDRWITVAGWVMLAVSVWWMGWDMRPAVFDVQRSLPLHLSDMARLTMSLALITRKWWWVAPTYYWGLTLNVQSLLTPDLSYFVDPRLEYLMYWLLHAAVFIAPNVLVWGRGMRPTWTWYQVTWVFSLAWMAVTMLINVVTGSNYGYLNAHPPGRSLLDAMGPWPTYLGVGCGILAVTWAGMTWPWERLRRRRSTP</sequence>
<dbReference type="Pfam" id="PF14808">
    <property type="entry name" value="TMEM164"/>
    <property type="match status" value="1"/>
</dbReference>
<feature type="transmembrane region" description="Helical" evidence="1">
    <location>
        <begin position="196"/>
        <end position="215"/>
    </location>
</feature>